<keyword evidence="3" id="KW-1185">Reference proteome</keyword>
<accession>A0A9E8MJ28</accession>
<keyword evidence="1" id="KW-1133">Transmembrane helix</keyword>
<dbReference type="NCBIfam" id="NF046117">
    <property type="entry name" value="SCO4848_fam"/>
    <property type="match status" value="1"/>
</dbReference>
<sequence>MDAPAVVAVAVLLLGALFNVVVWSRFYPRIAADPRSRDAKGDRTAFFRVHVVLIAVALVIAALSLGAAALLLLG</sequence>
<protein>
    <submittedName>
        <fullName evidence="2">Uncharacterized protein</fullName>
    </submittedName>
</protein>
<dbReference type="KEGG" id="mdb:OVN18_07720"/>
<dbReference type="AlphaFoldDB" id="A0A9E8MJ28"/>
<reference evidence="2" key="1">
    <citation type="submission" date="2022-11" db="EMBL/GenBank/DDBJ databases">
        <title>Description of Microcella daejonensis nov. sp, isolated from riverside soil.</title>
        <authorList>
            <person name="Molina K.M."/>
            <person name="Kim S.B."/>
        </authorList>
    </citation>
    <scope>NUCLEOTIDE SEQUENCE</scope>
    <source>
        <strain evidence="2">MMS21-STM12</strain>
    </source>
</reference>
<proteinExistence type="predicted"/>
<feature type="transmembrane region" description="Helical" evidence="1">
    <location>
        <begin position="6"/>
        <end position="24"/>
    </location>
</feature>
<gene>
    <name evidence="2" type="ORF">OVN18_07720</name>
</gene>
<evidence type="ECO:0000313" key="2">
    <source>
        <dbReference type="EMBL" id="WAB80463.1"/>
    </source>
</evidence>
<name>A0A9E8MJ28_9MICO</name>
<evidence type="ECO:0000256" key="1">
    <source>
        <dbReference type="SAM" id="Phobius"/>
    </source>
</evidence>
<keyword evidence="1" id="KW-0812">Transmembrane</keyword>
<keyword evidence="1" id="KW-0472">Membrane</keyword>
<dbReference type="Pfam" id="PF26606">
    <property type="entry name" value="SCO4848"/>
    <property type="match status" value="1"/>
</dbReference>
<organism evidence="2 3">
    <name type="scientific">Microcella daejeonensis</name>
    <dbReference type="NCBI Taxonomy" id="2994971"/>
    <lineage>
        <taxon>Bacteria</taxon>
        <taxon>Bacillati</taxon>
        <taxon>Actinomycetota</taxon>
        <taxon>Actinomycetes</taxon>
        <taxon>Micrococcales</taxon>
        <taxon>Microbacteriaceae</taxon>
        <taxon>Microcella</taxon>
    </lineage>
</organism>
<dbReference type="InterPro" id="IPR058061">
    <property type="entry name" value="SCO4848-like"/>
</dbReference>
<dbReference type="EMBL" id="CP113089">
    <property type="protein sequence ID" value="WAB80463.1"/>
    <property type="molecule type" value="Genomic_DNA"/>
</dbReference>
<feature type="transmembrane region" description="Helical" evidence="1">
    <location>
        <begin position="45"/>
        <end position="73"/>
    </location>
</feature>
<dbReference type="RefSeq" id="WP_267780128.1">
    <property type="nucleotide sequence ID" value="NZ_CP113089.1"/>
</dbReference>
<evidence type="ECO:0000313" key="3">
    <source>
        <dbReference type="Proteomes" id="UP001164706"/>
    </source>
</evidence>
<dbReference type="Proteomes" id="UP001164706">
    <property type="component" value="Chromosome"/>
</dbReference>